<evidence type="ECO:0000313" key="3">
    <source>
        <dbReference type="Proteomes" id="UP000018114"/>
    </source>
</evidence>
<sequence length="39" mass="4308">MGNLSVGLPGGQSIVEVLLGNGFMFIKRRNRTGEKNNRF</sequence>
<keyword evidence="1" id="KW-1133">Transmembrane helix</keyword>
<protein>
    <submittedName>
        <fullName evidence="2">Uncharacterized protein</fullName>
    </submittedName>
</protein>
<evidence type="ECO:0000313" key="2">
    <source>
        <dbReference type="EMBL" id="CCZ68399.1"/>
    </source>
</evidence>
<dbReference type="AlphaFoldDB" id="R5TYH7"/>
<keyword evidence="1" id="KW-0472">Membrane</keyword>
<evidence type="ECO:0000256" key="1">
    <source>
        <dbReference type="SAM" id="Phobius"/>
    </source>
</evidence>
<name>R5TYH7_MEDGN</name>
<dbReference type="EMBL" id="CBAL010000130">
    <property type="protein sequence ID" value="CCZ68399.1"/>
    <property type="molecule type" value="Genomic_DNA"/>
</dbReference>
<proteinExistence type="predicted"/>
<reference evidence="2" key="1">
    <citation type="submission" date="2012-11" db="EMBL/GenBank/DDBJ databases">
        <title>Dependencies among metagenomic species, viruses, plasmids and units of genetic variation.</title>
        <authorList>
            <person name="Nielsen H.B."/>
            <person name="Almeida M."/>
            <person name="Juncker A.S."/>
            <person name="Rasmussen S."/>
            <person name="Li J."/>
            <person name="Sunagawa S."/>
            <person name="Plichta D."/>
            <person name="Gautier L."/>
            <person name="Le Chatelier E."/>
            <person name="Peletier E."/>
            <person name="Bonde I."/>
            <person name="Nielsen T."/>
            <person name="Manichanh C."/>
            <person name="Arumugam M."/>
            <person name="Batto J."/>
            <person name="Santos M.B.Q.D."/>
            <person name="Blom N."/>
            <person name="Borruel N."/>
            <person name="Burgdorf K.S."/>
            <person name="Boumezbeur F."/>
            <person name="Casellas F."/>
            <person name="Dore J."/>
            <person name="Guarner F."/>
            <person name="Hansen T."/>
            <person name="Hildebrand F."/>
            <person name="Kaas R.S."/>
            <person name="Kennedy S."/>
            <person name="Kristiansen K."/>
            <person name="Kultima J.R."/>
            <person name="Leonard P."/>
            <person name="Levenez F."/>
            <person name="Lund O."/>
            <person name="Moumen B."/>
            <person name="Le Paslier D."/>
            <person name="Pons N."/>
            <person name="Pedersen O."/>
            <person name="Prifti E."/>
            <person name="Qin J."/>
            <person name="Raes J."/>
            <person name="Tap J."/>
            <person name="Tims S."/>
            <person name="Ussery D.W."/>
            <person name="Yamada T."/>
            <person name="MetaHit consortium"/>
            <person name="Renault P."/>
            <person name="Sicheritz-Ponten T."/>
            <person name="Bork P."/>
            <person name="Wang J."/>
            <person name="Brunak S."/>
            <person name="Ehrlich S.D."/>
        </authorList>
    </citation>
    <scope>NUCLEOTIDE SEQUENCE [LARGE SCALE GENOMIC DNA]</scope>
</reference>
<gene>
    <name evidence="2" type="ORF">BN481_01200</name>
</gene>
<dbReference type="Proteomes" id="UP000018114">
    <property type="component" value="Unassembled WGS sequence"/>
</dbReference>
<keyword evidence="1" id="KW-0812">Transmembrane</keyword>
<comment type="caution">
    <text evidence="2">The sequence shown here is derived from an EMBL/GenBank/DDBJ whole genome shotgun (WGS) entry which is preliminary data.</text>
</comment>
<organism evidence="2 3">
    <name type="scientific">Mediterraneibacter gnavus CAG:126</name>
    <dbReference type="NCBI Taxonomy" id="1263106"/>
    <lineage>
        <taxon>Bacteria</taxon>
        <taxon>Bacillati</taxon>
        <taxon>Bacillota</taxon>
        <taxon>Clostridia</taxon>
        <taxon>Lachnospirales</taxon>
        <taxon>Lachnospiraceae</taxon>
        <taxon>Mediterraneibacter</taxon>
    </lineage>
</organism>
<accession>R5TYH7</accession>
<feature type="transmembrane region" description="Helical" evidence="1">
    <location>
        <begin position="6"/>
        <end position="26"/>
    </location>
</feature>